<keyword evidence="3" id="KW-1185">Reference proteome</keyword>
<evidence type="ECO:0000313" key="2">
    <source>
        <dbReference type="EMBL" id="MBB6670252.1"/>
    </source>
</evidence>
<feature type="region of interest" description="Disordered" evidence="1">
    <location>
        <begin position="161"/>
        <end position="282"/>
    </location>
</feature>
<gene>
    <name evidence="2" type="ORF">H7C19_06080</name>
</gene>
<sequence length="282" mass="30014">MTQQNQATSVTTDRVRLSFVHLFQPYASQPGDEPKYSTTILIPKSDVATMQRIQAATHAAHQKGVAKGYWTANSQPNVPIHDGDGVRPNGEPFGQECKGHWVLTAGSKQQQAIVDINMNPILNQSEIYSGVYARVNINFYEYSNRKKGIGAGLGPVQKLSDGEPLGGRVSAEQAFGGSPAPQGGYGQPGGFGQVPGQAFGQPSYGQAPTAPQQGFGQAPAQQYGQPATAPQQGFGQQPPAYPPQQGYGQQPMQQPPAYPPQQAQPQVDPITGKPFNGNVYGI</sequence>
<dbReference type="Gene3D" id="2.40.50.140">
    <property type="entry name" value="Nucleic acid-binding proteins"/>
    <property type="match status" value="1"/>
</dbReference>
<dbReference type="InterPro" id="IPR022595">
    <property type="entry name" value="Enc34_ssDNA-bd"/>
</dbReference>
<dbReference type="Proteomes" id="UP000547209">
    <property type="component" value="Unassembled WGS sequence"/>
</dbReference>
<dbReference type="AlphaFoldDB" id="A0A7X0VDS0"/>
<dbReference type="RefSeq" id="WP_185141694.1">
    <property type="nucleotide sequence ID" value="NZ_JACJVP010000007.1"/>
</dbReference>
<evidence type="ECO:0000313" key="3">
    <source>
        <dbReference type="Proteomes" id="UP000547209"/>
    </source>
</evidence>
<comment type="caution">
    <text evidence="2">The sequence shown here is derived from an EMBL/GenBank/DDBJ whole genome shotgun (WGS) entry which is preliminary data.</text>
</comment>
<name>A0A7X0VDS0_9BACL</name>
<evidence type="ECO:0000256" key="1">
    <source>
        <dbReference type="SAM" id="MobiDB-lite"/>
    </source>
</evidence>
<dbReference type="EMBL" id="JACJVP010000007">
    <property type="protein sequence ID" value="MBB6670252.1"/>
    <property type="molecule type" value="Genomic_DNA"/>
</dbReference>
<dbReference type="Pfam" id="PF10991">
    <property type="entry name" value="Enc34_ssDNA-bd"/>
    <property type="match status" value="1"/>
</dbReference>
<proteinExistence type="predicted"/>
<organism evidence="2 3">
    <name type="scientific">Cohnella nanjingensis</name>
    <dbReference type="NCBI Taxonomy" id="1387779"/>
    <lineage>
        <taxon>Bacteria</taxon>
        <taxon>Bacillati</taxon>
        <taxon>Bacillota</taxon>
        <taxon>Bacilli</taxon>
        <taxon>Bacillales</taxon>
        <taxon>Paenibacillaceae</taxon>
        <taxon>Cohnella</taxon>
    </lineage>
</organism>
<feature type="compositionally biased region" description="Gly residues" evidence="1">
    <location>
        <begin position="183"/>
        <end position="193"/>
    </location>
</feature>
<reference evidence="2 3" key="1">
    <citation type="submission" date="2020-08" db="EMBL/GenBank/DDBJ databases">
        <title>Cohnella phylogeny.</title>
        <authorList>
            <person name="Dunlap C."/>
        </authorList>
    </citation>
    <scope>NUCLEOTIDE SEQUENCE [LARGE SCALE GENOMIC DNA]</scope>
    <source>
        <strain evidence="2 3">DSM 28246</strain>
    </source>
</reference>
<protein>
    <submittedName>
        <fullName evidence="2">DUF2815 family protein</fullName>
    </submittedName>
</protein>
<feature type="compositionally biased region" description="Low complexity" evidence="1">
    <location>
        <begin position="194"/>
        <end position="252"/>
    </location>
</feature>
<dbReference type="SUPFAM" id="SSF50249">
    <property type="entry name" value="Nucleic acid-binding proteins"/>
    <property type="match status" value="1"/>
</dbReference>
<dbReference type="InterPro" id="IPR012340">
    <property type="entry name" value="NA-bd_OB-fold"/>
</dbReference>
<accession>A0A7X0VDS0</accession>